<comment type="caution">
    <text evidence="2">The sequence shown here is derived from an EMBL/GenBank/DDBJ whole genome shotgun (WGS) entry which is preliminary data.</text>
</comment>
<dbReference type="PANTHER" id="PTHR38479:SF2">
    <property type="entry name" value="WINGED HELIX DNA-BINDING DOMAIN-CONTAINING PROTEIN"/>
    <property type="match status" value="1"/>
</dbReference>
<evidence type="ECO:0000313" key="2">
    <source>
        <dbReference type="EMBL" id="RAW15487.1"/>
    </source>
</evidence>
<organism evidence="2 3">
    <name type="scientific">Phytoactinopolyspora halophila</name>
    <dbReference type="NCBI Taxonomy" id="1981511"/>
    <lineage>
        <taxon>Bacteria</taxon>
        <taxon>Bacillati</taxon>
        <taxon>Actinomycetota</taxon>
        <taxon>Actinomycetes</taxon>
        <taxon>Jiangellales</taxon>
        <taxon>Jiangellaceae</taxon>
        <taxon>Phytoactinopolyspora</taxon>
    </lineage>
</organism>
<dbReference type="GO" id="GO:0003677">
    <property type="term" value="F:DNA binding"/>
    <property type="evidence" value="ECO:0007669"/>
    <property type="project" value="UniProtKB-KW"/>
</dbReference>
<dbReference type="InterPro" id="IPR009351">
    <property type="entry name" value="AlkZ-like"/>
</dbReference>
<dbReference type="AlphaFoldDB" id="A0A329QT80"/>
<evidence type="ECO:0000256" key="1">
    <source>
        <dbReference type="SAM" id="MobiDB-lite"/>
    </source>
</evidence>
<dbReference type="OrthoDB" id="9148135at2"/>
<reference evidence="2 3" key="1">
    <citation type="submission" date="2018-06" db="EMBL/GenBank/DDBJ databases">
        <title>Phytoactinopolyspora halophila sp. nov., a novel halophilic actinomycete isolated from a saline soil in China.</title>
        <authorList>
            <person name="Tang S.-K."/>
        </authorList>
    </citation>
    <scope>NUCLEOTIDE SEQUENCE [LARGE SCALE GENOMIC DNA]</scope>
    <source>
        <strain evidence="2 3">YIM 96934</strain>
    </source>
</reference>
<name>A0A329QT80_9ACTN</name>
<dbReference type="Pfam" id="PF06224">
    <property type="entry name" value="AlkZ-like"/>
    <property type="match status" value="1"/>
</dbReference>
<dbReference type="EMBL" id="QMIG01000006">
    <property type="protein sequence ID" value="RAW15487.1"/>
    <property type="molecule type" value="Genomic_DNA"/>
</dbReference>
<proteinExistence type="predicted"/>
<sequence length="393" mass="43380">MRVSSQQRRDRLMRRHCLAPESTAPSPQASASSIVALHATDPATVYLSVLARCPEASLADVSSALYEDVTLVKMIGMRRTMFVVPTEFAPIMHSAAGVEIAARLRRRLVKQLSTTPTDPPLGTDIESWLADVEDGAEKALLARGPAFASELSEDEPRLRTALLPTTNKAWDVKQNITSHVLTLLGAEGRLVRGRPGGSWVSRMHRWVPSRQIWPEGMPHVDQDVARTRLAQAWLRAFGPASVDDLRWWTGWSQGTVRRVVAELDVIDVELDGLDGIMLADDTEPEEPLAPAAALLPALDSTPMGWKHRDFFLGNHGQQLFDRNGNIGPTVWWHGRIVGGWGMRGPEIVWRLLEDVGVEGETAVTSAAERLQERLEGTPVTPTFRTPLERDLSA</sequence>
<dbReference type="PANTHER" id="PTHR38479">
    <property type="entry name" value="LMO0824 PROTEIN"/>
    <property type="match status" value="1"/>
</dbReference>
<feature type="region of interest" description="Disordered" evidence="1">
    <location>
        <begin position="373"/>
        <end position="393"/>
    </location>
</feature>
<keyword evidence="2" id="KW-0238">DNA-binding</keyword>
<protein>
    <submittedName>
        <fullName evidence="2">Winged helix DNA-binding domain-containing protein</fullName>
    </submittedName>
</protein>
<dbReference type="Proteomes" id="UP000250462">
    <property type="component" value="Unassembled WGS sequence"/>
</dbReference>
<gene>
    <name evidence="2" type="ORF">DPM12_09105</name>
</gene>
<keyword evidence="3" id="KW-1185">Reference proteome</keyword>
<evidence type="ECO:0000313" key="3">
    <source>
        <dbReference type="Proteomes" id="UP000250462"/>
    </source>
</evidence>
<accession>A0A329QT80</accession>